<dbReference type="KEGG" id="panm:D3795_04130"/>
<proteinExistence type="predicted"/>
<feature type="transmembrane region" description="Helical" evidence="1">
    <location>
        <begin position="71"/>
        <end position="95"/>
    </location>
</feature>
<protein>
    <submittedName>
        <fullName evidence="2">Uncharacterized protein</fullName>
    </submittedName>
</protein>
<evidence type="ECO:0000313" key="3">
    <source>
        <dbReference type="Proteomes" id="UP000427820"/>
    </source>
</evidence>
<evidence type="ECO:0000313" key="2">
    <source>
        <dbReference type="EMBL" id="QGT95411.1"/>
    </source>
</evidence>
<sequence length="96" mass="10559">MKTTTTTRISALAIMVLGILLAVLAPANEAASSYRQLGVVLLVVGAVWLLRQKRPEPAPEKTSAPYQQPVLKWYQSPILWVPIIAIIIAILSWLLI</sequence>
<gene>
    <name evidence="2" type="ORF">D3795_04130</name>
</gene>
<keyword evidence="1" id="KW-0472">Membrane</keyword>
<dbReference type="AlphaFoldDB" id="A0AA92ESG9"/>
<dbReference type="EMBL" id="CP032551">
    <property type="protein sequence ID" value="QGT95411.1"/>
    <property type="molecule type" value="Genomic_DNA"/>
</dbReference>
<organism evidence="2 3">
    <name type="scientific">Pseudidiomarina andamanensis</name>
    <dbReference type="NCBI Taxonomy" id="1940690"/>
    <lineage>
        <taxon>Bacteria</taxon>
        <taxon>Pseudomonadati</taxon>
        <taxon>Pseudomonadota</taxon>
        <taxon>Gammaproteobacteria</taxon>
        <taxon>Alteromonadales</taxon>
        <taxon>Idiomarinaceae</taxon>
        <taxon>Pseudidiomarina</taxon>
    </lineage>
</organism>
<evidence type="ECO:0000256" key="1">
    <source>
        <dbReference type="SAM" id="Phobius"/>
    </source>
</evidence>
<keyword evidence="3" id="KW-1185">Reference proteome</keyword>
<dbReference type="Proteomes" id="UP000427820">
    <property type="component" value="Chromosome"/>
</dbReference>
<accession>A0AA92ESG9</accession>
<reference evidence="2 3" key="1">
    <citation type="submission" date="2018-09" db="EMBL/GenBank/DDBJ databases">
        <title>Whole genome sequencing of Idiomarina andamanensis W-5T (LMG 29773T= JCM 31645T).</title>
        <authorList>
            <person name="Das S.K."/>
        </authorList>
    </citation>
    <scope>NUCLEOTIDE SEQUENCE [LARGE SCALE GENOMIC DNA]</scope>
    <source>
        <strain evidence="2 3">W-5T</strain>
    </source>
</reference>
<dbReference type="RefSeq" id="WP_156266493.1">
    <property type="nucleotide sequence ID" value="NZ_CP032551.1"/>
</dbReference>
<keyword evidence="1" id="KW-1133">Transmembrane helix</keyword>
<keyword evidence="1" id="KW-0812">Transmembrane</keyword>
<name>A0AA92ESG9_9GAMM</name>
<feature type="transmembrane region" description="Helical" evidence="1">
    <location>
        <begin position="9"/>
        <end position="27"/>
    </location>
</feature>